<gene>
    <name evidence="2" type="ORF">KGM_210637</name>
</gene>
<reference evidence="2 3" key="1">
    <citation type="journal article" date="2011" name="Cell">
        <title>The monarch butterfly genome yields insights into long-distance migration.</title>
        <authorList>
            <person name="Zhan S."/>
            <person name="Merlin C."/>
            <person name="Boore J.L."/>
            <person name="Reppert S.M."/>
        </authorList>
    </citation>
    <scope>NUCLEOTIDE SEQUENCE [LARGE SCALE GENOMIC DNA]</scope>
    <source>
        <strain evidence="2">F-2</strain>
    </source>
</reference>
<dbReference type="InParanoid" id="A0A212FND5"/>
<accession>A0A212FND5</accession>
<comment type="caution">
    <text evidence="2">The sequence shown here is derived from an EMBL/GenBank/DDBJ whole genome shotgun (WGS) entry which is preliminary data.</text>
</comment>
<dbReference type="PANTHER" id="PTHR21115:SF0">
    <property type="entry name" value="GH06117P-RELATED"/>
    <property type="match status" value="1"/>
</dbReference>
<protein>
    <recommendedName>
        <fullName evidence="1">DUF4781 domain-containing protein</fullName>
    </recommendedName>
</protein>
<evidence type="ECO:0000259" key="1">
    <source>
        <dbReference type="Pfam" id="PF16013"/>
    </source>
</evidence>
<organism evidence="2 3">
    <name type="scientific">Danaus plexippus plexippus</name>
    <dbReference type="NCBI Taxonomy" id="278856"/>
    <lineage>
        <taxon>Eukaryota</taxon>
        <taxon>Metazoa</taxon>
        <taxon>Ecdysozoa</taxon>
        <taxon>Arthropoda</taxon>
        <taxon>Hexapoda</taxon>
        <taxon>Insecta</taxon>
        <taxon>Pterygota</taxon>
        <taxon>Neoptera</taxon>
        <taxon>Endopterygota</taxon>
        <taxon>Lepidoptera</taxon>
        <taxon>Glossata</taxon>
        <taxon>Ditrysia</taxon>
        <taxon>Papilionoidea</taxon>
        <taxon>Nymphalidae</taxon>
        <taxon>Danainae</taxon>
        <taxon>Danaini</taxon>
        <taxon>Danaina</taxon>
        <taxon>Danaus</taxon>
        <taxon>Danaus</taxon>
    </lineage>
</organism>
<evidence type="ECO:0000313" key="2">
    <source>
        <dbReference type="EMBL" id="OWR55262.1"/>
    </source>
</evidence>
<proteinExistence type="predicted"/>
<sequence length="61" mass="7022">MFQYTKHGEKPTTLELFQFSAATLFFCHAVVSNKTAQNIVEDAQASTINEYRTTLRSNKHR</sequence>
<dbReference type="PANTHER" id="PTHR21115">
    <property type="entry name" value="GH06117P-RELATED"/>
    <property type="match status" value="1"/>
</dbReference>
<dbReference type="EMBL" id="AGBW02005718">
    <property type="protein sequence ID" value="OWR55262.1"/>
    <property type="molecule type" value="Genomic_DNA"/>
</dbReference>
<dbReference type="AlphaFoldDB" id="A0A212FND5"/>
<name>A0A212FND5_DANPL</name>
<keyword evidence="3" id="KW-1185">Reference proteome</keyword>
<dbReference type="Pfam" id="PF16013">
    <property type="entry name" value="DUF4781"/>
    <property type="match status" value="1"/>
</dbReference>
<evidence type="ECO:0000313" key="3">
    <source>
        <dbReference type="Proteomes" id="UP000007151"/>
    </source>
</evidence>
<dbReference type="Proteomes" id="UP000007151">
    <property type="component" value="Unassembled WGS sequence"/>
</dbReference>
<dbReference type="InterPro" id="IPR031962">
    <property type="entry name" value="DUF4781"/>
</dbReference>
<dbReference type="KEGG" id="dpl:KGM_210637"/>
<feature type="domain" description="DUF4781" evidence="1">
    <location>
        <begin position="2"/>
        <end position="61"/>
    </location>
</feature>